<name>A0AAV4PS81_9ARAC</name>
<sequence>MERDALPQHSTIVNYLSNHPSKFPRIAKQNPNKDHPFVSFAQTNFLRQTEREGGRWKRSPRKCHFPYPAPYDKIGGDRLGESSSGNKSPFSRIPGTEKRSLIGTISSIIPGPMGRVTFETMRLQRGGNWFQSDPTYER</sequence>
<comment type="caution">
    <text evidence="2">The sequence shown here is derived from an EMBL/GenBank/DDBJ whole genome shotgun (WGS) entry which is preliminary data.</text>
</comment>
<dbReference type="EMBL" id="BPLQ01003400">
    <property type="protein sequence ID" value="GIY00283.1"/>
    <property type="molecule type" value="Genomic_DNA"/>
</dbReference>
<protein>
    <submittedName>
        <fullName evidence="2">Uncharacterized protein</fullName>
    </submittedName>
</protein>
<accession>A0AAV4PS81</accession>
<organism evidence="2 3">
    <name type="scientific">Caerostris darwini</name>
    <dbReference type="NCBI Taxonomy" id="1538125"/>
    <lineage>
        <taxon>Eukaryota</taxon>
        <taxon>Metazoa</taxon>
        <taxon>Ecdysozoa</taxon>
        <taxon>Arthropoda</taxon>
        <taxon>Chelicerata</taxon>
        <taxon>Arachnida</taxon>
        <taxon>Araneae</taxon>
        <taxon>Araneomorphae</taxon>
        <taxon>Entelegynae</taxon>
        <taxon>Araneoidea</taxon>
        <taxon>Araneidae</taxon>
        <taxon>Caerostris</taxon>
    </lineage>
</organism>
<gene>
    <name evidence="2" type="ORF">CDAR_545041</name>
</gene>
<evidence type="ECO:0000313" key="2">
    <source>
        <dbReference type="EMBL" id="GIY00283.1"/>
    </source>
</evidence>
<feature type="region of interest" description="Disordered" evidence="1">
    <location>
        <begin position="67"/>
        <end position="98"/>
    </location>
</feature>
<dbReference type="Proteomes" id="UP001054837">
    <property type="component" value="Unassembled WGS sequence"/>
</dbReference>
<evidence type="ECO:0000256" key="1">
    <source>
        <dbReference type="SAM" id="MobiDB-lite"/>
    </source>
</evidence>
<reference evidence="2 3" key="1">
    <citation type="submission" date="2021-06" db="EMBL/GenBank/DDBJ databases">
        <title>Caerostris darwini draft genome.</title>
        <authorList>
            <person name="Kono N."/>
            <person name="Arakawa K."/>
        </authorList>
    </citation>
    <scope>NUCLEOTIDE SEQUENCE [LARGE SCALE GENOMIC DNA]</scope>
</reference>
<dbReference type="AlphaFoldDB" id="A0AAV4PS81"/>
<keyword evidence="3" id="KW-1185">Reference proteome</keyword>
<evidence type="ECO:0000313" key="3">
    <source>
        <dbReference type="Proteomes" id="UP001054837"/>
    </source>
</evidence>
<proteinExistence type="predicted"/>